<dbReference type="AlphaFoldDB" id="A0A2P6Q3A2"/>
<organism evidence="1 2">
    <name type="scientific">Rosa chinensis</name>
    <name type="common">China rose</name>
    <dbReference type="NCBI Taxonomy" id="74649"/>
    <lineage>
        <taxon>Eukaryota</taxon>
        <taxon>Viridiplantae</taxon>
        <taxon>Streptophyta</taxon>
        <taxon>Embryophyta</taxon>
        <taxon>Tracheophyta</taxon>
        <taxon>Spermatophyta</taxon>
        <taxon>Magnoliopsida</taxon>
        <taxon>eudicotyledons</taxon>
        <taxon>Gunneridae</taxon>
        <taxon>Pentapetalae</taxon>
        <taxon>rosids</taxon>
        <taxon>fabids</taxon>
        <taxon>Rosales</taxon>
        <taxon>Rosaceae</taxon>
        <taxon>Rosoideae</taxon>
        <taxon>Rosoideae incertae sedis</taxon>
        <taxon>Rosa</taxon>
    </lineage>
</organism>
<sequence length="49" mass="5627">MLLKVTREDSEMCRINGVTAQGVHRLTCPTRSVFDISFSISMLANWKWP</sequence>
<name>A0A2P6Q3A2_ROSCH</name>
<dbReference type="Proteomes" id="UP000238479">
    <property type="component" value="Chromosome 5"/>
</dbReference>
<dbReference type="EMBL" id="PDCK01000043">
    <property type="protein sequence ID" value="PRQ28671.1"/>
    <property type="molecule type" value="Genomic_DNA"/>
</dbReference>
<comment type="caution">
    <text evidence="1">The sequence shown here is derived from an EMBL/GenBank/DDBJ whole genome shotgun (WGS) entry which is preliminary data.</text>
</comment>
<accession>A0A2P6Q3A2</accession>
<evidence type="ECO:0000313" key="2">
    <source>
        <dbReference type="Proteomes" id="UP000238479"/>
    </source>
</evidence>
<proteinExistence type="predicted"/>
<dbReference type="Gramene" id="PRQ28671">
    <property type="protein sequence ID" value="PRQ28671"/>
    <property type="gene ID" value="RchiOBHm_Chr5g0005491"/>
</dbReference>
<evidence type="ECO:0000313" key="1">
    <source>
        <dbReference type="EMBL" id="PRQ28671.1"/>
    </source>
</evidence>
<reference evidence="1 2" key="1">
    <citation type="journal article" date="2018" name="Nat. Genet.">
        <title>The Rosa genome provides new insights in the design of modern roses.</title>
        <authorList>
            <person name="Bendahmane M."/>
        </authorList>
    </citation>
    <scope>NUCLEOTIDE SEQUENCE [LARGE SCALE GENOMIC DNA]</scope>
    <source>
        <strain evidence="2">cv. Old Blush</strain>
    </source>
</reference>
<gene>
    <name evidence="1" type="ORF">RchiOBHm_Chr5g0005491</name>
</gene>
<protein>
    <submittedName>
        <fullName evidence="1">Uncharacterized protein</fullName>
    </submittedName>
</protein>
<keyword evidence="2" id="KW-1185">Reference proteome</keyword>